<evidence type="ECO:0000256" key="7">
    <source>
        <dbReference type="ARBA" id="ARBA00022692"/>
    </source>
</evidence>
<keyword evidence="8" id="KW-0016">Alginate biosynthesis</keyword>
<keyword evidence="9 14" id="KW-1133">Transmembrane helix</keyword>
<evidence type="ECO:0000256" key="1">
    <source>
        <dbReference type="ARBA" id="ARBA00004651"/>
    </source>
</evidence>
<organism evidence="15 16">
    <name type="scientific">Sphingomonas aracearum</name>
    <dbReference type="NCBI Taxonomy" id="2283317"/>
    <lineage>
        <taxon>Bacteria</taxon>
        <taxon>Pseudomonadati</taxon>
        <taxon>Pseudomonadota</taxon>
        <taxon>Alphaproteobacteria</taxon>
        <taxon>Sphingomonadales</taxon>
        <taxon>Sphingomonadaceae</taxon>
        <taxon>Sphingomonas</taxon>
    </lineage>
</organism>
<comment type="pathway">
    <text evidence="2">Glycan biosynthesis; alginate biosynthesis.</text>
</comment>
<proteinExistence type="inferred from homology"/>
<evidence type="ECO:0000256" key="2">
    <source>
        <dbReference type="ARBA" id="ARBA00005182"/>
    </source>
</evidence>
<keyword evidence="11 13" id="KW-0012">Acyltransferase</keyword>
<feature type="transmembrane region" description="Helical" evidence="14">
    <location>
        <begin position="506"/>
        <end position="525"/>
    </location>
</feature>
<dbReference type="Pfam" id="PF03062">
    <property type="entry name" value="MBOAT"/>
    <property type="match status" value="1"/>
</dbReference>
<dbReference type="Proteomes" id="UP000253918">
    <property type="component" value="Unassembled WGS sequence"/>
</dbReference>
<comment type="subcellular location">
    <subcellularLocation>
        <location evidence="1">Cell membrane</location>
        <topology evidence="1">Multi-pass membrane protein</topology>
    </subcellularLocation>
</comment>
<evidence type="ECO:0000256" key="10">
    <source>
        <dbReference type="ARBA" id="ARBA00023136"/>
    </source>
</evidence>
<dbReference type="GO" id="GO:0005886">
    <property type="term" value="C:plasma membrane"/>
    <property type="evidence" value="ECO:0007669"/>
    <property type="project" value="UniProtKB-SubCell"/>
</dbReference>
<accession>A0A369VXE5</accession>
<dbReference type="GO" id="GO:0042121">
    <property type="term" value="P:alginic acid biosynthetic process"/>
    <property type="evidence" value="ECO:0007669"/>
    <property type="project" value="UniProtKB-KW"/>
</dbReference>
<keyword evidence="6 13" id="KW-0808">Transferase</keyword>
<feature type="transmembrane region" description="Helical" evidence="14">
    <location>
        <begin position="115"/>
        <end position="133"/>
    </location>
</feature>
<evidence type="ECO:0000256" key="12">
    <source>
        <dbReference type="ARBA" id="ARBA00031030"/>
    </source>
</evidence>
<feature type="transmembrane region" description="Helical" evidence="14">
    <location>
        <begin position="76"/>
        <end position="95"/>
    </location>
</feature>
<evidence type="ECO:0000256" key="6">
    <source>
        <dbReference type="ARBA" id="ARBA00022679"/>
    </source>
</evidence>
<dbReference type="PANTHER" id="PTHR13285:SF23">
    <property type="entry name" value="TEICHOIC ACID D-ALANYLTRANSFERASE"/>
    <property type="match status" value="1"/>
</dbReference>
<dbReference type="PIRSF" id="PIRSF016636">
    <property type="entry name" value="AlgI_DltB"/>
    <property type="match status" value="1"/>
</dbReference>
<evidence type="ECO:0000256" key="14">
    <source>
        <dbReference type="SAM" id="Phobius"/>
    </source>
</evidence>
<evidence type="ECO:0000256" key="3">
    <source>
        <dbReference type="ARBA" id="ARBA00010323"/>
    </source>
</evidence>
<evidence type="ECO:0000256" key="4">
    <source>
        <dbReference type="ARBA" id="ARBA00016084"/>
    </source>
</evidence>
<evidence type="ECO:0000313" key="16">
    <source>
        <dbReference type="Proteomes" id="UP000253918"/>
    </source>
</evidence>
<comment type="similarity">
    <text evidence="3 13">Belongs to the membrane-bound acyltransferase family.</text>
</comment>
<dbReference type="AlphaFoldDB" id="A0A369VXE5"/>
<dbReference type="InterPro" id="IPR051085">
    <property type="entry name" value="MB_O-acyltransferase"/>
</dbReference>
<feature type="transmembrane region" description="Helical" evidence="14">
    <location>
        <begin position="183"/>
        <end position="202"/>
    </location>
</feature>
<feature type="transmembrane region" description="Helical" evidence="14">
    <location>
        <begin position="381"/>
        <end position="403"/>
    </location>
</feature>
<feature type="transmembrane region" description="Helical" evidence="14">
    <location>
        <begin position="247"/>
        <end position="266"/>
    </location>
</feature>
<dbReference type="OrthoDB" id="139172at2"/>
<reference evidence="15 16" key="1">
    <citation type="submission" date="2018-07" db="EMBL/GenBank/DDBJ databases">
        <title>a novel species of Sphingomonas isolated from the rhizosphere soil of Araceae plant.</title>
        <authorList>
            <person name="Zhiyong W."/>
            <person name="Qinglan Z."/>
            <person name="Zhiwei F."/>
            <person name="Ding X."/>
            <person name="Gejiao W."/>
            <person name="Shixue Z."/>
        </authorList>
    </citation>
    <scope>NUCLEOTIDE SEQUENCE [LARGE SCALE GENOMIC DNA]</scope>
    <source>
        <strain evidence="15 16">WZY 27</strain>
    </source>
</reference>
<feature type="transmembrane region" description="Helical" evidence="14">
    <location>
        <begin position="41"/>
        <end position="64"/>
    </location>
</feature>
<comment type="caution">
    <text evidence="15">The sequence shown here is derived from an EMBL/GenBank/DDBJ whole genome shotgun (WGS) entry which is preliminary data.</text>
</comment>
<dbReference type="EMBL" id="QQNB01000001">
    <property type="protein sequence ID" value="RDE06295.1"/>
    <property type="molecule type" value="Genomic_DNA"/>
</dbReference>
<keyword evidence="16" id="KW-1185">Reference proteome</keyword>
<evidence type="ECO:0000256" key="11">
    <source>
        <dbReference type="ARBA" id="ARBA00023315"/>
    </source>
</evidence>
<evidence type="ECO:0000256" key="13">
    <source>
        <dbReference type="PIRNR" id="PIRNR016636"/>
    </source>
</evidence>
<dbReference type="GO" id="GO:0016746">
    <property type="term" value="F:acyltransferase activity"/>
    <property type="evidence" value="ECO:0007669"/>
    <property type="project" value="UniProtKB-KW"/>
</dbReference>
<evidence type="ECO:0000313" key="15">
    <source>
        <dbReference type="EMBL" id="RDE06295.1"/>
    </source>
</evidence>
<sequence>MLFNSSQFLLQFLPLTFAGFLLLHAMRLQRLVPLWLTAASLLFYCWWRPANLPLLMGSMVFNYVLAGRLMQSRSKALLAAGVVANLLLLGVFKYTGFVAENLAWVTGAGWNIPHVILPLAISFFTFQQIAYLVDAHGGRISERNPINYCLFITFFPHLIAGPITHHGEMLSQFSDQSRFRPRWDFVGVGLTLFLIGLFKKVVVADPFGVTASPVFAAAAHGGGVRFVEAWTGALSYALQLYFDFSGYSDMAIGLGLLFGIALPLNFDSPYKARNIIDFWSRWHMTLTRFLTAYVYNPIVVSLTRRRAERRLPLPRRGRMSPGTFVALVAIPTVLTMLISGIWHGAGWQFVIFGLLHGLYLTVAHAWRTWRAHRGAPVRSDAPLVVVGSVLLTFLCVVVAQVFFRAENVAAALDMLRGMAGLNGITLPQPFGASDTVRALAGRLGIGIAPLPLFEESQAIRIVLFLAVVWTFPNAYQWLRGVPTALDARPRASWVERFTGQATWQPSVALGLAVGCLSFLSLMLAVSKAPTEFLYFRF</sequence>
<evidence type="ECO:0000256" key="5">
    <source>
        <dbReference type="ARBA" id="ARBA00022475"/>
    </source>
</evidence>
<dbReference type="InterPro" id="IPR028362">
    <property type="entry name" value="AlgI"/>
</dbReference>
<name>A0A369VXE5_9SPHN</name>
<feature type="transmembrane region" description="Helical" evidence="14">
    <location>
        <begin position="145"/>
        <end position="163"/>
    </location>
</feature>
<dbReference type="InterPro" id="IPR004299">
    <property type="entry name" value="MBOAT_fam"/>
</dbReference>
<gene>
    <name evidence="15" type="ORF">DVW87_00755</name>
</gene>
<feature type="transmembrane region" description="Helical" evidence="14">
    <location>
        <begin position="286"/>
        <end position="303"/>
    </location>
</feature>
<feature type="transmembrane region" description="Helical" evidence="14">
    <location>
        <begin position="324"/>
        <end position="343"/>
    </location>
</feature>
<evidence type="ECO:0000256" key="8">
    <source>
        <dbReference type="ARBA" id="ARBA00022841"/>
    </source>
</evidence>
<keyword evidence="10 13" id="KW-0472">Membrane</keyword>
<dbReference type="PIRSF" id="PIRSF500217">
    <property type="entry name" value="AlgI"/>
    <property type="match status" value="1"/>
</dbReference>
<feature type="transmembrane region" description="Helical" evidence="14">
    <location>
        <begin position="349"/>
        <end position="369"/>
    </location>
</feature>
<evidence type="ECO:0000256" key="9">
    <source>
        <dbReference type="ARBA" id="ARBA00022989"/>
    </source>
</evidence>
<protein>
    <recommendedName>
        <fullName evidence="4">Probable alginate O-acetylase AlgI</fullName>
    </recommendedName>
    <alternativeName>
        <fullName evidence="12">Alginate biosynthesis protein AlgI</fullName>
    </alternativeName>
</protein>
<keyword evidence="7 14" id="KW-0812">Transmembrane</keyword>
<feature type="transmembrane region" description="Helical" evidence="14">
    <location>
        <begin position="458"/>
        <end position="478"/>
    </location>
</feature>
<dbReference type="InterPro" id="IPR024194">
    <property type="entry name" value="Ac/AlaTfrase_AlgI/DltB"/>
</dbReference>
<dbReference type="PANTHER" id="PTHR13285">
    <property type="entry name" value="ACYLTRANSFERASE"/>
    <property type="match status" value="1"/>
</dbReference>
<keyword evidence="5 13" id="KW-1003">Cell membrane</keyword>